<evidence type="ECO:0000313" key="3">
    <source>
        <dbReference type="EMBL" id="MDA3615960.1"/>
    </source>
</evidence>
<dbReference type="EMBL" id="JAQGEF010000020">
    <property type="protein sequence ID" value="MDA3615960.1"/>
    <property type="molecule type" value="Genomic_DNA"/>
</dbReference>
<comment type="similarity">
    <text evidence="1">Belongs to the 4-hydroxybenzoyl-CoA thioesterase family.</text>
</comment>
<dbReference type="RefSeq" id="WP_407032289.1">
    <property type="nucleotide sequence ID" value="NZ_JAQGEF010000020.1"/>
</dbReference>
<keyword evidence="2" id="KW-0378">Hydrolase</keyword>
<dbReference type="InterPro" id="IPR006684">
    <property type="entry name" value="YbgC/YbaW"/>
</dbReference>
<evidence type="ECO:0000313" key="4">
    <source>
        <dbReference type="Proteomes" id="UP001210231"/>
    </source>
</evidence>
<accession>A0ABT4UMH0</accession>
<dbReference type="Gene3D" id="3.10.129.10">
    <property type="entry name" value="Hotdog Thioesterase"/>
    <property type="match status" value="1"/>
</dbReference>
<sequence>MISKRNVHSNSETIIHDYEYRVRFSEVDSLGIVWHGHYISYFEEGREAFGRAYDLTYLGIKAEGFTVPIVKTECDHKLPVKYGETIRIETKFINTPAAKIVFEFRIYNQENKLVCIGKSIQVFLDLNGNLSLNNPPFFENWKKVNGLS</sequence>
<name>A0ABT4UMH0_9BACT</name>
<evidence type="ECO:0000256" key="2">
    <source>
        <dbReference type="ARBA" id="ARBA00022801"/>
    </source>
</evidence>
<evidence type="ECO:0000256" key="1">
    <source>
        <dbReference type="ARBA" id="ARBA00005953"/>
    </source>
</evidence>
<dbReference type="PANTHER" id="PTHR31793:SF27">
    <property type="entry name" value="NOVEL THIOESTERASE SUPERFAMILY DOMAIN AND SAPOSIN A-TYPE DOMAIN CONTAINING PROTEIN (0610012H03RIK)"/>
    <property type="match status" value="1"/>
</dbReference>
<dbReference type="PIRSF" id="PIRSF003230">
    <property type="entry name" value="YbgC"/>
    <property type="match status" value="1"/>
</dbReference>
<organism evidence="3 4">
    <name type="scientific">Polluticaenibacter yanchengensis</name>
    <dbReference type="NCBI Taxonomy" id="3014562"/>
    <lineage>
        <taxon>Bacteria</taxon>
        <taxon>Pseudomonadati</taxon>
        <taxon>Bacteroidota</taxon>
        <taxon>Chitinophagia</taxon>
        <taxon>Chitinophagales</taxon>
        <taxon>Chitinophagaceae</taxon>
        <taxon>Polluticaenibacter</taxon>
    </lineage>
</organism>
<reference evidence="3 4" key="1">
    <citation type="submission" date="2022-12" db="EMBL/GenBank/DDBJ databases">
        <title>Chitinophagaceae gen. sp. nov., a new member of the family Chitinophagaceae, isolated from soil in a chemical factory.</title>
        <authorList>
            <person name="Ke Z."/>
        </authorList>
    </citation>
    <scope>NUCLEOTIDE SEQUENCE [LARGE SCALE GENOMIC DNA]</scope>
    <source>
        <strain evidence="3 4">LY-5</strain>
    </source>
</reference>
<dbReference type="SUPFAM" id="SSF54637">
    <property type="entry name" value="Thioesterase/thiol ester dehydrase-isomerase"/>
    <property type="match status" value="1"/>
</dbReference>
<gene>
    <name evidence="3" type="ORF">O3P16_14190</name>
</gene>
<dbReference type="NCBIfam" id="TIGR00051">
    <property type="entry name" value="YbgC/FadM family acyl-CoA thioesterase"/>
    <property type="match status" value="1"/>
</dbReference>
<dbReference type="Pfam" id="PF13279">
    <property type="entry name" value="4HBT_2"/>
    <property type="match status" value="1"/>
</dbReference>
<dbReference type="InterPro" id="IPR029069">
    <property type="entry name" value="HotDog_dom_sf"/>
</dbReference>
<dbReference type="PANTHER" id="PTHR31793">
    <property type="entry name" value="4-HYDROXYBENZOYL-COA THIOESTERASE FAMILY MEMBER"/>
    <property type="match status" value="1"/>
</dbReference>
<keyword evidence="4" id="KW-1185">Reference proteome</keyword>
<protein>
    <submittedName>
        <fullName evidence="3">Acyl-CoA thioesterase</fullName>
    </submittedName>
</protein>
<comment type="caution">
    <text evidence="3">The sequence shown here is derived from an EMBL/GenBank/DDBJ whole genome shotgun (WGS) entry which is preliminary data.</text>
</comment>
<dbReference type="Proteomes" id="UP001210231">
    <property type="component" value="Unassembled WGS sequence"/>
</dbReference>
<dbReference type="InterPro" id="IPR050563">
    <property type="entry name" value="4-hydroxybenzoyl-CoA_TE"/>
</dbReference>
<proteinExistence type="inferred from homology"/>
<dbReference type="CDD" id="cd00586">
    <property type="entry name" value="4HBT"/>
    <property type="match status" value="1"/>
</dbReference>